<dbReference type="AlphaFoldDB" id="A0A1K2I8X3"/>
<name>A0A1K2I8X3_9LACO</name>
<evidence type="ECO:0000259" key="1">
    <source>
        <dbReference type="Pfam" id="PF00359"/>
    </source>
</evidence>
<sequence length="133" mass="15525">MLCKKLNNEIFMHLEHLSYHMPLVELAQLIKQHCPDLLIQEITDLIISREKVGDTFIGHRTVVLHVVSSKIRNENCLYISSDTVAKWQSLATKQNHDVEQFIILVVNPKSKTHYFRHLSLILQSPIKLRKMTE</sequence>
<gene>
    <name evidence="2" type="ORF">LREN565_1879</name>
</gene>
<dbReference type="InterPro" id="IPR016152">
    <property type="entry name" value="PTrfase/Anion_transptr"/>
</dbReference>
<dbReference type="EMBL" id="LT634362">
    <property type="protein sequence ID" value="SFZ88766.1"/>
    <property type="molecule type" value="Genomic_DNA"/>
</dbReference>
<proteinExistence type="predicted"/>
<dbReference type="InterPro" id="IPR002178">
    <property type="entry name" value="PTS_EIIA_type-2_dom"/>
</dbReference>
<dbReference type="Gene3D" id="3.40.930.10">
    <property type="entry name" value="Mannitol-specific EII, Chain A"/>
    <property type="match status" value="1"/>
</dbReference>
<evidence type="ECO:0000313" key="2">
    <source>
        <dbReference type="EMBL" id="SFZ88766.1"/>
    </source>
</evidence>
<dbReference type="Pfam" id="PF00359">
    <property type="entry name" value="PTS_EIIA_2"/>
    <property type="match status" value="1"/>
</dbReference>
<accession>A0A1K2I8X3</accession>
<reference evidence="2" key="1">
    <citation type="submission" date="2016-11" db="EMBL/GenBank/DDBJ databases">
        <authorList>
            <person name="Jaros S."/>
            <person name="Januszkiewicz K."/>
            <person name="Wedrychowicz H."/>
        </authorList>
    </citation>
    <scope>NUCLEOTIDE SEQUENCE</scope>
    <source>
        <strain evidence="2">ACA-DC 565</strain>
    </source>
</reference>
<dbReference type="SUPFAM" id="SSF55804">
    <property type="entry name" value="Phoshotransferase/anion transport protein"/>
    <property type="match status" value="1"/>
</dbReference>
<organism evidence="2">
    <name type="scientific">Loigolactobacillus rennini</name>
    <dbReference type="NCBI Taxonomy" id="238013"/>
    <lineage>
        <taxon>Bacteria</taxon>
        <taxon>Bacillati</taxon>
        <taxon>Bacillota</taxon>
        <taxon>Bacilli</taxon>
        <taxon>Lactobacillales</taxon>
        <taxon>Lactobacillaceae</taxon>
        <taxon>Loigolactobacillus</taxon>
    </lineage>
</organism>
<feature type="domain" description="PTS EIIA type-2" evidence="1">
    <location>
        <begin position="40"/>
        <end position="127"/>
    </location>
</feature>
<protein>
    <recommendedName>
        <fullName evidence="1">PTS EIIA type-2 domain-containing protein</fullName>
    </recommendedName>
</protein>